<dbReference type="RefSeq" id="WP_089659447.1">
    <property type="nucleotide sequence ID" value="NZ_FNGH01000012.1"/>
</dbReference>
<gene>
    <name evidence="2" type="ORF">SAMN05192555_112133</name>
</gene>
<evidence type="ECO:0000313" key="2">
    <source>
        <dbReference type="EMBL" id="SDM39045.1"/>
    </source>
</evidence>
<accession>A0A1G9SW37</accession>
<protein>
    <recommendedName>
        <fullName evidence="4">DUF2782 domain-containing protein</fullName>
    </recommendedName>
</protein>
<feature type="chain" id="PRO_5011678719" description="DUF2782 domain-containing protein" evidence="1">
    <location>
        <begin position="30"/>
        <end position="98"/>
    </location>
</feature>
<organism evidence="2 3">
    <name type="scientific">Franzmannia pantelleriensis</name>
    <dbReference type="NCBI Taxonomy" id="48727"/>
    <lineage>
        <taxon>Bacteria</taxon>
        <taxon>Pseudomonadati</taxon>
        <taxon>Pseudomonadota</taxon>
        <taxon>Gammaproteobacteria</taxon>
        <taxon>Oceanospirillales</taxon>
        <taxon>Halomonadaceae</taxon>
        <taxon>Franzmannia</taxon>
    </lineage>
</organism>
<dbReference type="OrthoDB" id="5296182at2"/>
<feature type="signal peptide" evidence="1">
    <location>
        <begin position="1"/>
        <end position="29"/>
    </location>
</feature>
<dbReference type="AlphaFoldDB" id="A0A1G9SW37"/>
<keyword evidence="1" id="KW-0732">Signal</keyword>
<name>A0A1G9SW37_9GAMM</name>
<dbReference type="InterPro" id="IPR021357">
    <property type="entry name" value="DUF2782"/>
</dbReference>
<dbReference type="Gene3D" id="2.20.130.30">
    <property type="entry name" value="Protein of unknown function DUF2782"/>
    <property type="match status" value="1"/>
</dbReference>
<dbReference type="Pfam" id="PF11191">
    <property type="entry name" value="DUF2782"/>
    <property type="match status" value="1"/>
</dbReference>
<dbReference type="EMBL" id="FNGH01000012">
    <property type="protein sequence ID" value="SDM39045.1"/>
    <property type="molecule type" value="Genomic_DNA"/>
</dbReference>
<evidence type="ECO:0000313" key="3">
    <source>
        <dbReference type="Proteomes" id="UP000199107"/>
    </source>
</evidence>
<reference evidence="3" key="1">
    <citation type="submission" date="2016-10" db="EMBL/GenBank/DDBJ databases">
        <authorList>
            <person name="Varghese N."/>
            <person name="Submissions S."/>
        </authorList>
    </citation>
    <scope>NUCLEOTIDE SEQUENCE [LARGE SCALE GENOMIC DNA]</scope>
    <source>
        <strain evidence="3">AAP</strain>
    </source>
</reference>
<dbReference type="STRING" id="48727.SAMN05192555_112133"/>
<keyword evidence="3" id="KW-1185">Reference proteome</keyword>
<evidence type="ECO:0000256" key="1">
    <source>
        <dbReference type="SAM" id="SignalP"/>
    </source>
</evidence>
<sequence length="98" mass="10822">MSLSGLSRATLLAAVLLSSLLLGSLAGHAQSSPEPQVTERQEADRTLREFRVNGQLYAIEIRTRDGDRYHLLDRRGDGNFSRVSGDAVEIPDWVNTAR</sequence>
<evidence type="ECO:0008006" key="4">
    <source>
        <dbReference type="Google" id="ProtNLM"/>
    </source>
</evidence>
<proteinExistence type="predicted"/>
<dbReference type="Proteomes" id="UP000199107">
    <property type="component" value="Unassembled WGS sequence"/>
</dbReference>